<keyword evidence="2" id="KW-1185">Reference proteome</keyword>
<reference evidence="1" key="1">
    <citation type="journal article" date="2022" name="Front. Microbiol.">
        <title>Mirubactin C rescues the lethal effect of cell wall biosynthesis mutations in Bacillus subtilis.</title>
        <authorList>
            <person name="Kepplinger B."/>
            <person name="Wen X."/>
            <person name="Tyler A.R."/>
            <person name="Kim B.Y."/>
            <person name="Brown J."/>
            <person name="Banks P."/>
            <person name="Dashti Y."/>
            <person name="Mackenzie E.S."/>
            <person name="Wills C."/>
            <person name="Kawai Y."/>
            <person name="Waldron K.J."/>
            <person name="Allenby N.E.E."/>
            <person name="Wu L.J."/>
            <person name="Hall M.J."/>
            <person name="Errington J."/>
        </authorList>
    </citation>
    <scope>NUCLEOTIDE SEQUENCE</scope>
    <source>
        <strain evidence="1">MDA8-470</strain>
    </source>
</reference>
<dbReference type="EMBL" id="CP098740">
    <property type="protein sequence ID" value="UZK56202.1"/>
    <property type="molecule type" value="Genomic_DNA"/>
</dbReference>
<protein>
    <submittedName>
        <fullName evidence="1">Immunity 49 family protein</fullName>
    </submittedName>
</protein>
<organism evidence="1 2">
    <name type="scientific">Streptomyces drozdowiczii</name>
    <dbReference type="NCBI Taxonomy" id="202862"/>
    <lineage>
        <taxon>Bacteria</taxon>
        <taxon>Bacillati</taxon>
        <taxon>Actinomycetota</taxon>
        <taxon>Actinomycetes</taxon>
        <taxon>Kitasatosporales</taxon>
        <taxon>Streptomycetaceae</taxon>
        <taxon>Streptomyces</taxon>
    </lineage>
</organism>
<proteinExistence type="predicted"/>
<accession>A0ABY6PVS0</accession>
<evidence type="ECO:0000313" key="1">
    <source>
        <dbReference type="EMBL" id="UZK56202.1"/>
    </source>
</evidence>
<name>A0ABY6PVS0_9ACTN</name>
<dbReference type="InterPro" id="IPR029074">
    <property type="entry name" value="Imm49"/>
</dbReference>
<sequence length="288" mass="32067">MTTITIARHDMSARCDQKQFVADLEEYLFEDIDELARSSKLIDATFNTSVMGLRARCLIDPEAAAIETWESAVNALQMGSALFAVAGAGEGTVECRINHKLRTIPAPGCRLVAGEGAWLTSFWLALICRDQPRLTQLSQIPLEQLRSPQALADEYLHHWIDTLQTWWLRGPGLADKLIATIEASDPAVTQIAPRDLMDGVLYPPINLFYHYVRQDRDGFAPALADALKLHKAYWTLTEDRATDIDGSIALGPLAIACLAYDADFPLDVESDYLPKHLLQRSWLGEFPT</sequence>
<dbReference type="Proteomes" id="UP001164963">
    <property type="component" value="Chromosome"/>
</dbReference>
<dbReference type="Pfam" id="PF15575">
    <property type="entry name" value="Imm49"/>
    <property type="match status" value="1"/>
</dbReference>
<evidence type="ECO:0000313" key="2">
    <source>
        <dbReference type="Proteomes" id="UP001164963"/>
    </source>
</evidence>
<gene>
    <name evidence="1" type="ORF">NEH16_20775</name>
</gene>